<dbReference type="PROSITE" id="PS51722">
    <property type="entry name" value="G_TR_2"/>
    <property type="match status" value="1"/>
</dbReference>
<feature type="domain" description="Tr-type G" evidence="18">
    <location>
        <begin position="75"/>
        <end position="271"/>
    </location>
</feature>
<evidence type="ECO:0000259" key="18">
    <source>
        <dbReference type="PROSITE" id="PS51722"/>
    </source>
</evidence>
<dbReference type="NCBIfam" id="NF009373">
    <property type="entry name" value="PRK12736.1"/>
    <property type="match status" value="1"/>
</dbReference>
<gene>
    <name evidence="19" type="ORF">TCAL_11958</name>
</gene>
<comment type="similarity">
    <text evidence="2">Belongs to the TRAFAC class translation factor GTPase superfamily. Classic translation factor GTPase family. EF-Tu/EF-1A subfamily.</text>
</comment>
<protein>
    <recommendedName>
        <fullName evidence="5">Elongation factor Tu, mitochondrial</fullName>
        <ecNumber evidence="4">3.6.5.3</ecNumber>
    </recommendedName>
</protein>
<dbReference type="GO" id="GO:0070125">
    <property type="term" value="P:mitochondrial translational elongation"/>
    <property type="evidence" value="ECO:0007669"/>
    <property type="project" value="TreeGrafter"/>
</dbReference>
<keyword evidence="13" id="KW-0809">Transit peptide</keyword>
<evidence type="ECO:0000256" key="16">
    <source>
        <dbReference type="ARBA" id="ARBA00051990"/>
    </source>
</evidence>
<dbReference type="STRING" id="6832.A0A553NDH7"/>
<evidence type="ECO:0000256" key="11">
    <source>
        <dbReference type="ARBA" id="ARBA00022842"/>
    </source>
</evidence>
<evidence type="ECO:0000256" key="6">
    <source>
        <dbReference type="ARBA" id="ARBA00022490"/>
    </source>
</evidence>
<dbReference type="InterPro" id="IPR050055">
    <property type="entry name" value="EF-Tu_GTPase"/>
</dbReference>
<evidence type="ECO:0000256" key="10">
    <source>
        <dbReference type="ARBA" id="ARBA00022801"/>
    </source>
</evidence>
<keyword evidence="7" id="KW-0479">Metal-binding</keyword>
<evidence type="ECO:0000256" key="2">
    <source>
        <dbReference type="ARBA" id="ARBA00007249"/>
    </source>
</evidence>
<dbReference type="GO" id="GO:0046872">
    <property type="term" value="F:metal ion binding"/>
    <property type="evidence" value="ECO:0007669"/>
    <property type="project" value="UniProtKB-KW"/>
</dbReference>
<reference evidence="19 20" key="1">
    <citation type="journal article" date="2018" name="Nat. Ecol. Evol.">
        <title>Genomic signatures of mitonuclear coevolution across populations of Tigriopus californicus.</title>
        <authorList>
            <person name="Barreto F.S."/>
            <person name="Watson E.T."/>
            <person name="Lima T.G."/>
            <person name="Willett C.S."/>
            <person name="Edmands S."/>
            <person name="Li W."/>
            <person name="Burton R.S."/>
        </authorList>
    </citation>
    <scope>NUCLEOTIDE SEQUENCE [LARGE SCALE GENOMIC DNA]</scope>
    <source>
        <strain evidence="19 20">San Diego</strain>
    </source>
</reference>
<keyword evidence="11" id="KW-0460">Magnesium</keyword>
<evidence type="ECO:0000256" key="4">
    <source>
        <dbReference type="ARBA" id="ARBA00011986"/>
    </source>
</evidence>
<dbReference type="PRINTS" id="PR00315">
    <property type="entry name" value="ELONGATNFCT"/>
</dbReference>
<dbReference type="FunFam" id="2.40.30.10:FF:000001">
    <property type="entry name" value="Elongation factor Tu"/>
    <property type="match status" value="1"/>
</dbReference>
<feature type="signal peptide" evidence="17">
    <location>
        <begin position="1"/>
        <end position="20"/>
    </location>
</feature>
<dbReference type="InterPro" id="IPR033720">
    <property type="entry name" value="EFTU_2"/>
</dbReference>
<keyword evidence="6" id="KW-0963">Cytoplasm</keyword>
<dbReference type="InterPro" id="IPR004161">
    <property type="entry name" value="EFTu-like_2"/>
</dbReference>
<keyword evidence="12" id="KW-0648">Protein biosynthesis</keyword>
<organism evidence="19 20">
    <name type="scientific">Tigriopus californicus</name>
    <name type="common">Marine copepod</name>
    <dbReference type="NCBI Taxonomy" id="6832"/>
    <lineage>
        <taxon>Eukaryota</taxon>
        <taxon>Metazoa</taxon>
        <taxon>Ecdysozoa</taxon>
        <taxon>Arthropoda</taxon>
        <taxon>Crustacea</taxon>
        <taxon>Multicrustacea</taxon>
        <taxon>Hexanauplia</taxon>
        <taxon>Copepoda</taxon>
        <taxon>Harpacticoida</taxon>
        <taxon>Harpacticidae</taxon>
        <taxon>Tigriopus</taxon>
    </lineage>
</organism>
<dbReference type="GO" id="GO:0005739">
    <property type="term" value="C:mitochondrion"/>
    <property type="evidence" value="ECO:0007669"/>
    <property type="project" value="UniProtKB-SubCell"/>
</dbReference>
<dbReference type="SUPFAM" id="SSF52540">
    <property type="entry name" value="P-loop containing nucleoside triphosphate hydrolases"/>
    <property type="match status" value="1"/>
</dbReference>
<dbReference type="Pfam" id="PF00009">
    <property type="entry name" value="GTP_EFTU"/>
    <property type="match status" value="1"/>
</dbReference>
<sequence>MASTLSLLTLRSSLWSSSSGAWSPHSILHSARLAATGQGLLLKPVGSHWGAGVTGVAPLSTSCLRFQKEIFKRDKPHINIGTIGHVDHGKTTLTAAITKILSDQKLATFKDYASIDNAPEERNRGITINIAHLEYQTENRHYAHTDCPGHADFIKNMITGASTMDGAILVVGATDGVMPQTKEHLLLIKQMGISHLVVFINKCDVADDEMIELVEMEVRELLSEMGFAGDYLPFIKGSALQAIEGEADDTLGKNAIIALMDAVDNTIPTPERDLEVPFLLPIEHVHSIPGRGTVVTGRLERGKMKIGQDIELIGIEMFHKTLEEANAGDQMGILIRGLKRDDVRRGMFASKPGSVKQHNQVMAQVYLLNKEEGGSDKPLVSESGFCIYSKTWDTTVFPHIIGKEMAMPGEDSQILMQFNKPMALEKNQTFTIRQEGRTVGTGKFTEIKKSMTEAQLNYLTCSRKKKDQLKASGHNQANV</sequence>
<evidence type="ECO:0000313" key="19">
    <source>
        <dbReference type="EMBL" id="TRY63465.1"/>
    </source>
</evidence>
<dbReference type="GO" id="GO:0003746">
    <property type="term" value="F:translation elongation factor activity"/>
    <property type="evidence" value="ECO:0007669"/>
    <property type="project" value="UniProtKB-KW"/>
</dbReference>
<dbReference type="PANTHER" id="PTHR43721">
    <property type="entry name" value="ELONGATION FACTOR TU-RELATED"/>
    <property type="match status" value="1"/>
</dbReference>
<dbReference type="EC" id="3.6.5.3" evidence="4"/>
<evidence type="ECO:0000256" key="17">
    <source>
        <dbReference type="SAM" id="SignalP"/>
    </source>
</evidence>
<keyword evidence="17" id="KW-0732">Signal</keyword>
<keyword evidence="20" id="KW-1185">Reference proteome</keyword>
<dbReference type="InterPro" id="IPR005225">
    <property type="entry name" value="Small_GTP-bd"/>
</dbReference>
<dbReference type="PANTHER" id="PTHR43721:SF36">
    <property type="entry name" value="ELONGATION FACTOR TU, MITOCHONDRIAL"/>
    <property type="match status" value="1"/>
</dbReference>
<dbReference type="Pfam" id="PF03144">
    <property type="entry name" value="GTP_EFTU_D2"/>
    <property type="match status" value="1"/>
</dbReference>
<dbReference type="PROSITE" id="PS00301">
    <property type="entry name" value="G_TR_1"/>
    <property type="match status" value="1"/>
</dbReference>
<evidence type="ECO:0000313" key="20">
    <source>
        <dbReference type="Proteomes" id="UP000318571"/>
    </source>
</evidence>
<keyword evidence="15" id="KW-0342">GTP-binding</keyword>
<comment type="subunit">
    <text evidence="3">Monomer.</text>
</comment>
<dbReference type="InterPro" id="IPR041709">
    <property type="entry name" value="EF-Tu_GTP-bd"/>
</dbReference>
<comment type="caution">
    <text evidence="19">The sequence shown here is derived from an EMBL/GenBank/DDBJ whole genome shotgun (WGS) entry which is preliminary data.</text>
</comment>
<evidence type="ECO:0000256" key="15">
    <source>
        <dbReference type="ARBA" id="ARBA00023134"/>
    </source>
</evidence>
<evidence type="ECO:0000256" key="3">
    <source>
        <dbReference type="ARBA" id="ARBA00011245"/>
    </source>
</evidence>
<evidence type="ECO:0000256" key="12">
    <source>
        <dbReference type="ARBA" id="ARBA00022917"/>
    </source>
</evidence>
<comment type="catalytic activity">
    <reaction evidence="16">
        <text>GTP + H2O = GDP + phosphate + H(+)</text>
        <dbReference type="Rhea" id="RHEA:19669"/>
        <dbReference type="ChEBI" id="CHEBI:15377"/>
        <dbReference type="ChEBI" id="CHEBI:15378"/>
        <dbReference type="ChEBI" id="CHEBI:37565"/>
        <dbReference type="ChEBI" id="CHEBI:43474"/>
        <dbReference type="ChEBI" id="CHEBI:58189"/>
        <dbReference type="EC" id="3.6.5.3"/>
    </reaction>
    <physiologicalReaction direction="left-to-right" evidence="16">
        <dbReference type="Rhea" id="RHEA:19670"/>
    </physiologicalReaction>
</comment>
<name>A0A553NDH7_TIGCA</name>
<dbReference type="InterPro" id="IPR027417">
    <property type="entry name" value="P-loop_NTPase"/>
</dbReference>
<dbReference type="NCBIfam" id="NF009372">
    <property type="entry name" value="PRK12735.1"/>
    <property type="match status" value="1"/>
</dbReference>
<dbReference type="Gene3D" id="2.40.30.10">
    <property type="entry name" value="Translation factors"/>
    <property type="match status" value="2"/>
</dbReference>
<dbReference type="SUPFAM" id="SSF50447">
    <property type="entry name" value="Translation proteins"/>
    <property type="match status" value="1"/>
</dbReference>
<dbReference type="InterPro" id="IPR031157">
    <property type="entry name" value="G_TR_CS"/>
</dbReference>
<evidence type="ECO:0000256" key="13">
    <source>
        <dbReference type="ARBA" id="ARBA00022946"/>
    </source>
</evidence>
<dbReference type="NCBIfam" id="NF000766">
    <property type="entry name" value="PRK00049.1"/>
    <property type="match status" value="1"/>
</dbReference>
<dbReference type="InterPro" id="IPR009000">
    <property type="entry name" value="Transl_B-barrel_sf"/>
</dbReference>
<evidence type="ECO:0000256" key="14">
    <source>
        <dbReference type="ARBA" id="ARBA00023128"/>
    </source>
</evidence>
<keyword evidence="9" id="KW-0251">Elongation factor</keyword>
<dbReference type="CDD" id="cd03697">
    <property type="entry name" value="EFTU_II"/>
    <property type="match status" value="1"/>
</dbReference>
<dbReference type="EMBL" id="VCGU01000458">
    <property type="protein sequence ID" value="TRY63465.1"/>
    <property type="molecule type" value="Genomic_DNA"/>
</dbReference>
<dbReference type="GO" id="GO:0003924">
    <property type="term" value="F:GTPase activity"/>
    <property type="evidence" value="ECO:0007669"/>
    <property type="project" value="InterPro"/>
</dbReference>
<proteinExistence type="inferred from homology"/>
<evidence type="ECO:0000256" key="5">
    <source>
        <dbReference type="ARBA" id="ARBA00017898"/>
    </source>
</evidence>
<comment type="subcellular location">
    <subcellularLocation>
        <location evidence="1">Mitochondrion</location>
    </subcellularLocation>
</comment>
<feature type="chain" id="PRO_5022035184" description="Elongation factor Tu, mitochondrial" evidence="17">
    <location>
        <begin position="21"/>
        <end position="479"/>
    </location>
</feature>
<dbReference type="Gene3D" id="3.40.50.300">
    <property type="entry name" value="P-loop containing nucleotide triphosphate hydrolases"/>
    <property type="match status" value="1"/>
</dbReference>
<keyword evidence="8" id="KW-0547">Nucleotide-binding</keyword>
<dbReference type="SUPFAM" id="SSF50465">
    <property type="entry name" value="EF-Tu/eEF-1alpha/eIF2-gamma C-terminal domain"/>
    <property type="match status" value="1"/>
</dbReference>
<keyword evidence="10" id="KW-0378">Hydrolase</keyword>
<dbReference type="Pfam" id="PF03143">
    <property type="entry name" value="GTP_EFTU_D3"/>
    <property type="match status" value="1"/>
</dbReference>
<dbReference type="Proteomes" id="UP000318571">
    <property type="component" value="Chromosome 10"/>
</dbReference>
<dbReference type="OMA" id="EGDKEWG"/>
<accession>A0A553NDH7</accession>
<dbReference type="CDD" id="cd01884">
    <property type="entry name" value="EF_Tu"/>
    <property type="match status" value="1"/>
</dbReference>
<evidence type="ECO:0000256" key="9">
    <source>
        <dbReference type="ARBA" id="ARBA00022768"/>
    </source>
</evidence>
<dbReference type="InterPro" id="IPR009001">
    <property type="entry name" value="Transl_elong_EF1A/Init_IF2_C"/>
</dbReference>
<dbReference type="GO" id="GO:0005525">
    <property type="term" value="F:GTP binding"/>
    <property type="evidence" value="ECO:0007669"/>
    <property type="project" value="UniProtKB-KW"/>
</dbReference>
<dbReference type="NCBIfam" id="TIGR00231">
    <property type="entry name" value="small_GTP"/>
    <property type="match status" value="1"/>
</dbReference>
<evidence type="ECO:0000256" key="7">
    <source>
        <dbReference type="ARBA" id="ARBA00022723"/>
    </source>
</evidence>
<dbReference type="FunFam" id="3.40.50.300:FF:000576">
    <property type="entry name" value="Elongation factor Tu"/>
    <property type="match status" value="1"/>
</dbReference>
<keyword evidence="14" id="KW-0496">Mitochondrion</keyword>
<dbReference type="InterPro" id="IPR000795">
    <property type="entry name" value="T_Tr_GTP-bd_dom"/>
</dbReference>
<dbReference type="InterPro" id="IPR004160">
    <property type="entry name" value="Transl_elong_EFTu/EF1A_C"/>
</dbReference>
<evidence type="ECO:0000256" key="8">
    <source>
        <dbReference type="ARBA" id="ARBA00022741"/>
    </source>
</evidence>
<dbReference type="AlphaFoldDB" id="A0A553NDH7"/>
<evidence type="ECO:0000256" key="1">
    <source>
        <dbReference type="ARBA" id="ARBA00004173"/>
    </source>
</evidence>